<dbReference type="RefSeq" id="WP_071870908.1">
    <property type="nucleotide sequence ID" value="NZ_FOAS01000003.1"/>
</dbReference>
<feature type="domain" description="HTH tetR-type" evidence="3">
    <location>
        <begin position="8"/>
        <end position="68"/>
    </location>
</feature>
<dbReference type="InterPro" id="IPR050109">
    <property type="entry name" value="HTH-type_TetR-like_transc_reg"/>
</dbReference>
<dbReference type="AlphaFoldDB" id="A0A1H7HV81"/>
<sequence length="212" mass="24383">MCAEQRPPKTRERILSCALELFNRLGEPQVTTLEIANELEISPGNLYYHFRGKEPLILALFERFQADSQHLLDPPVDVELNTHDYWLFLHLIVEQTVHYRFLFQDLSILAERLPKLAHGMRVWINKLKQALALLLAKLKAEGVLESDIEALGSLVDQLTMTLLYSLEYQRMVGQPAESRVAVYQMMMLAAPHLTEQAQAVTINLARRYLAEE</sequence>
<keyword evidence="1 2" id="KW-0238">DNA-binding</keyword>
<dbReference type="InterPro" id="IPR009057">
    <property type="entry name" value="Homeodomain-like_sf"/>
</dbReference>
<accession>A0A1H7HV81</accession>
<dbReference type="PANTHER" id="PTHR30055:SF223">
    <property type="entry name" value="HTH-TYPE TRANSCRIPTIONAL REGULATOR UIDR"/>
    <property type="match status" value="1"/>
</dbReference>
<dbReference type="InterPro" id="IPR025722">
    <property type="entry name" value="TetR"/>
</dbReference>
<dbReference type="OrthoDB" id="5816932at2"/>
<dbReference type="PROSITE" id="PS50977">
    <property type="entry name" value="HTH_TETR_2"/>
    <property type="match status" value="1"/>
</dbReference>
<evidence type="ECO:0000313" key="5">
    <source>
        <dbReference type="Proteomes" id="UP000185766"/>
    </source>
</evidence>
<dbReference type="Pfam" id="PF13972">
    <property type="entry name" value="TetR"/>
    <property type="match status" value="1"/>
</dbReference>
<protein>
    <submittedName>
        <fullName evidence="4">Transcriptional regulator, TetR family</fullName>
    </submittedName>
</protein>
<dbReference type="InterPro" id="IPR001647">
    <property type="entry name" value="HTH_TetR"/>
</dbReference>
<evidence type="ECO:0000256" key="1">
    <source>
        <dbReference type="ARBA" id="ARBA00023125"/>
    </source>
</evidence>
<dbReference type="PRINTS" id="PR00455">
    <property type="entry name" value="HTHTETR"/>
</dbReference>
<evidence type="ECO:0000313" key="4">
    <source>
        <dbReference type="EMBL" id="SEK54191.1"/>
    </source>
</evidence>
<reference evidence="4 5" key="1">
    <citation type="submission" date="2016-10" db="EMBL/GenBank/DDBJ databases">
        <authorList>
            <person name="de Groot N.N."/>
        </authorList>
    </citation>
    <scope>NUCLEOTIDE SEQUENCE [LARGE SCALE GENOMIC DNA]</scope>
    <source>
        <strain evidence="4 5">JCM 19513</strain>
    </source>
</reference>
<dbReference type="SUPFAM" id="SSF46689">
    <property type="entry name" value="Homeodomain-like"/>
    <property type="match status" value="1"/>
</dbReference>
<evidence type="ECO:0000256" key="2">
    <source>
        <dbReference type="PROSITE-ProRule" id="PRU00335"/>
    </source>
</evidence>
<dbReference type="GO" id="GO:0000976">
    <property type="term" value="F:transcription cis-regulatory region binding"/>
    <property type="evidence" value="ECO:0007669"/>
    <property type="project" value="TreeGrafter"/>
</dbReference>
<evidence type="ECO:0000259" key="3">
    <source>
        <dbReference type="PROSITE" id="PS50977"/>
    </source>
</evidence>
<dbReference type="EMBL" id="FOAS01000003">
    <property type="protein sequence ID" value="SEK54191.1"/>
    <property type="molecule type" value="Genomic_DNA"/>
</dbReference>
<organism evidence="4 5">
    <name type="scientific">Atopomonas hussainii</name>
    <dbReference type="NCBI Taxonomy" id="1429083"/>
    <lineage>
        <taxon>Bacteria</taxon>
        <taxon>Pseudomonadati</taxon>
        <taxon>Pseudomonadota</taxon>
        <taxon>Gammaproteobacteria</taxon>
        <taxon>Pseudomonadales</taxon>
        <taxon>Pseudomonadaceae</taxon>
        <taxon>Atopomonas</taxon>
    </lineage>
</organism>
<name>A0A1H7HV81_9GAMM</name>
<keyword evidence="5" id="KW-1185">Reference proteome</keyword>
<dbReference type="PANTHER" id="PTHR30055">
    <property type="entry name" value="HTH-TYPE TRANSCRIPTIONAL REGULATOR RUTR"/>
    <property type="match status" value="1"/>
</dbReference>
<proteinExistence type="predicted"/>
<gene>
    <name evidence="4" type="ORF">SAMN05216214_103101</name>
</gene>
<dbReference type="GO" id="GO:0003700">
    <property type="term" value="F:DNA-binding transcription factor activity"/>
    <property type="evidence" value="ECO:0007669"/>
    <property type="project" value="TreeGrafter"/>
</dbReference>
<dbReference type="STRING" id="1429083.GCA_001885685_01676"/>
<dbReference type="Proteomes" id="UP000185766">
    <property type="component" value="Unassembled WGS sequence"/>
</dbReference>
<dbReference type="Pfam" id="PF00440">
    <property type="entry name" value="TetR_N"/>
    <property type="match status" value="1"/>
</dbReference>
<feature type="DNA-binding region" description="H-T-H motif" evidence="2">
    <location>
        <begin position="31"/>
        <end position="50"/>
    </location>
</feature>
<dbReference type="Gene3D" id="1.10.357.10">
    <property type="entry name" value="Tetracycline Repressor, domain 2"/>
    <property type="match status" value="1"/>
</dbReference>